<gene>
    <name evidence="1" type="ORF">TIFTF001_023000</name>
</gene>
<comment type="caution">
    <text evidence="1">The sequence shown here is derived from an EMBL/GenBank/DDBJ whole genome shotgun (WGS) entry which is preliminary data.</text>
</comment>
<evidence type="ECO:0000313" key="1">
    <source>
        <dbReference type="EMBL" id="GMN53869.1"/>
    </source>
</evidence>
<accession>A0AA88AJM2</accession>
<sequence length="80" mass="8810">MRGGRRWQRLTVGSDGDYSCWGVNGSRWLGGGGVTAHRLKLQRGKFGARGLRCGDSRLGEESSGWGMEGLIWPFLEILTI</sequence>
<keyword evidence="2" id="KW-1185">Reference proteome</keyword>
<name>A0AA88AJM2_FICCA</name>
<proteinExistence type="predicted"/>
<reference evidence="1" key="1">
    <citation type="submission" date="2023-07" db="EMBL/GenBank/DDBJ databases">
        <title>draft genome sequence of fig (Ficus carica).</title>
        <authorList>
            <person name="Takahashi T."/>
            <person name="Nishimura K."/>
        </authorList>
    </citation>
    <scope>NUCLEOTIDE SEQUENCE</scope>
</reference>
<dbReference type="Proteomes" id="UP001187192">
    <property type="component" value="Unassembled WGS sequence"/>
</dbReference>
<protein>
    <submittedName>
        <fullName evidence="1">Uncharacterized protein</fullName>
    </submittedName>
</protein>
<dbReference type="EMBL" id="BTGU01000048">
    <property type="protein sequence ID" value="GMN53869.1"/>
    <property type="molecule type" value="Genomic_DNA"/>
</dbReference>
<dbReference type="AlphaFoldDB" id="A0AA88AJM2"/>
<organism evidence="1 2">
    <name type="scientific">Ficus carica</name>
    <name type="common">Common fig</name>
    <dbReference type="NCBI Taxonomy" id="3494"/>
    <lineage>
        <taxon>Eukaryota</taxon>
        <taxon>Viridiplantae</taxon>
        <taxon>Streptophyta</taxon>
        <taxon>Embryophyta</taxon>
        <taxon>Tracheophyta</taxon>
        <taxon>Spermatophyta</taxon>
        <taxon>Magnoliopsida</taxon>
        <taxon>eudicotyledons</taxon>
        <taxon>Gunneridae</taxon>
        <taxon>Pentapetalae</taxon>
        <taxon>rosids</taxon>
        <taxon>fabids</taxon>
        <taxon>Rosales</taxon>
        <taxon>Moraceae</taxon>
        <taxon>Ficeae</taxon>
        <taxon>Ficus</taxon>
    </lineage>
</organism>
<evidence type="ECO:0000313" key="2">
    <source>
        <dbReference type="Proteomes" id="UP001187192"/>
    </source>
</evidence>